<feature type="domain" description="Ig-like" evidence="3">
    <location>
        <begin position="1"/>
        <end position="80"/>
    </location>
</feature>
<organism evidence="4 5">
    <name type="scientific">Pogonophryne albipinna</name>
    <dbReference type="NCBI Taxonomy" id="1090488"/>
    <lineage>
        <taxon>Eukaryota</taxon>
        <taxon>Metazoa</taxon>
        <taxon>Chordata</taxon>
        <taxon>Craniata</taxon>
        <taxon>Vertebrata</taxon>
        <taxon>Euteleostomi</taxon>
        <taxon>Actinopterygii</taxon>
        <taxon>Neopterygii</taxon>
        <taxon>Teleostei</taxon>
        <taxon>Neoteleostei</taxon>
        <taxon>Acanthomorphata</taxon>
        <taxon>Eupercaria</taxon>
        <taxon>Perciformes</taxon>
        <taxon>Notothenioidei</taxon>
        <taxon>Pogonophryne</taxon>
    </lineage>
</organism>
<keyword evidence="2" id="KW-0812">Transmembrane</keyword>
<dbReference type="InterPro" id="IPR007110">
    <property type="entry name" value="Ig-like_dom"/>
</dbReference>
<feature type="region of interest" description="Disordered" evidence="1">
    <location>
        <begin position="104"/>
        <end position="125"/>
    </location>
</feature>
<name>A0AAD6AAD1_9TELE</name>
<dbReference type="GO" id="GO:0060097">
    <property type="term" value="P:cytoskeletal rearrangement involved in phagocytosis, engulfment"/>
    <property type="evidence" value="ECO:0007669"/>
    <property type="project" value="TreeGrafter"/>
</dbReference>
<dbReference type="InterPro" id="IPR013783">
    <property type="entry name" value="Ig-like_fold"/>
</dbReference>
<gene>
    <name evidence="4" type="ORF">JOQ06_007876</name>
</gene>
<feature type="compositionally biased region" description="Low complexity" evidence="1">
    <location>
        <begin position="104"/>
        <end position="122"/>
    </location>
</feature>
<proteinExistence type="predicted"/>
<dbReference type="GO" id="GO:0001786">
    <property type="term" value="F:phosphatidylserine binding"/>
    <property type="evidence" value="ECO:0007669"/>
    <property type="project" value="TreeGrafter"/>
</dbReference>
<dbReference type="EMBL" id="JAPTMU010000131">
    <property type="protein sequence ID" value="KAJ4921264.1"/>
    <property type="molecule type" value="Genomic_DNA"/>
</dbReference>
<accession>A0AAD6AAD1</accession>
<evidence type="ECO:0000256" key="2">
    <source>
        <dbReference type="SAM" id="Phobius"/>
    </source>
</evidence>
<dbReference type="Pfam" id="PF07686">
    <property type="entry name" value="V-set"/>
    <property type="match status" value="1"/>
</dbReference>
<feature type="non-terminal residue" evidence="4">
    <location>
        <position position="1"/>
    </location>
</feature>
<dbReference type="AlphaFoldDB" id="A0AAD6AAD1"/>
<dbReference type="PROSITE" id="PS50835">
    <property type="entry name" value="IG_LIKE"/>
    <property type="match status" value="1"/>
</dbReference>
<dbReference type="SUPFAM" id="SSF48726">
    <property type="entry name" value="Immunoglobulin"/>
    <property type="match status" value="1"/>
</dbReference>
<evidence type="ECO:0000256" key="1">
    <source>
        <dbReference type="SAM" id="MobiDB-lite"/>
    </source>
</evidence>
<reference evidence="4" key="1">
    <citation type="submission" date="2022-11" db="EMBL/GenBank/DDBJ databases">
        <title>Chromosome-level genome of Pogonophryne albipinna.</title>
        <authorList>
            <person name="Jo E."/>
        </authorList>
    </citation>
    <scope>NUCLEOTIDE SEQUENCE</scope>
    <source>
        <strain evidence="4">SGF0006</strain>
        <tissue evidence="4">Muscle</tissue>
    </source>
</reference>
<evidence type="ECO:0000313" key="4">
    <source>
        <dbReference type="EMBL" id="KAJ4921264.1"/>
    </source>
</evidence>
<evidence type="ECO:0000313" key="5">
    <source>
        <dbReference type="Proteomes" id="UP001219934"/>
    </source>
</evidence>
<feature type="transmembrane region" description="Helical" evidence="2">
    <location>
        <begin position="135"/>
        <end position="155"/>
    </location>
</feature>
<sequence>VWEGGVASLTCQYSVRRLGRSRVCWGRSCGTFWCRDLLLQSDENGVSERYRLSGAVLDGQMDLDILDVQRTDSGPYCCRVDIHGLFNDKKVIMNLRVVKAPVTTSPTTTTTTAGGTRQVTTGEPQLPVPHTRVPVVSLSVVLLIVFASIFLFLAFRRGVHRRAFSGGCFSEEEEPPHIIYEIRLRRPLQENVYTLD</sequence>
<dbReference type="InterPro" id="IPR036179">
    <property type="entry name" value="Ig-like_dom_sf"/>
</dbReference>
<keyword evidence="2" id="KW-0472">Membrane</keyword>
<dbReference type="PANTHER" id="PTHR46608">
    <property type="entry name" value="T-CELL IMMUNOGLOBULIN AND MUCIN DOMAIN-CONTAINING PROTEIN 4"/>
    <property type="match status" value="1"/>
</dbReference>
<dbReference type="PANTHER" id="PTHR46608:SF2">
    <property type="entry name" value="T CELL IMMUNOGLOBULIN AND MUCIN DOMAIN CONTAINING 4 PRECURSOR"/>
    <property type="match status" value="1"/>
</dbReference>
<dbReference type="Gene3D" id="2.60.40.10">
    <property type="entry name" value="Immunoglobulins"/>
    <property type="match status" value="1"/>
</dbReference>
<comment type="caution">
    <text evidence="4">The sequence shown here is derived from an EMBL/GenBank/DDBJ whole genome shotgun (WGS) entry which is preliminary data.</text>
</comment>
<dbReference type="Proteomes" id="UP001219934">
    <property type="component" value="Unassembled WGS sequence"/>
</dbReference>
<evidence type="ECO:0000259" key="3">
    <source>
        <dbReference type="PROSITE" id="PS50835"/>
    </source>
</evidence>
<dbReference type="InterPro" id="IPR013106">
    <property type="entry name" value="Ig_V-set"/>
</dbReference>
<protein>
    <recommendedName>
        <fullName evidence="3">Ig-like domain-containing protein</fullName>
    </recommendedName>
</protein>
<keyword evidence="2" id="KW-1133">Transmembrane helix</keyword>
<dbReference type="GO" id="GO:0043277">
    <property type="term" value="P:apoptotic cell clearance"/>
    <property type="evidence" value="ECO:0007669"/>
    <property type="project" value="TreeGrafter"/>
</dbReference>
<keyword evidence="5" id="KW-1185">Reference proteome</keyword>